<reference evidence="1" key="2">
    <citation type="submission" date="2020-09" db="EMBL/GenBank/DDBJ databases">
        <authorList>
            <person name="Sun Q."/>
            <person name="Ohkuma M."/>
        </authorList>
    </citation>
    <scope>NUCLEOTIDE SEQUENCE</scope>
    <source>
        <strain evidence="1">JCM 19596</strain>
    </source>
</reference>
<comment type="caution">
    <text evidence="1">The sequence shown here is derived from an EMBL/GenBank/DDBJ whole genome shotgun (WGS) entry which is preliminary data.</text>
</comment>
<name>A0A830F321_9EURY</name>
<dbReference type="EMBL" id="BMPG01000002">
    <property type="protein sequence ID" value="GGL57891.1"/>
    <property type="molecule type" value="Genomic_DNA"/>
</dbReference>
<dbReference type="AlphaFoldDB" id="A0A830F321"/>
<reference evidence="1" key="1">
    <citation type="journal article" date="2014" name="Int. J. Syst. Evol. Microbiol.">
        <title>Complete genome sequence of Corynebacterium casei LMG S-19264T (=DSM 44701T), isolated from a smear-ripened cheese.</title>
        <authorList>
            <consortium name="US DOE Joint Genome Institute (JGI-PGF)"/>
            <person name="Walter F."/>
            <person name="Albersmeier A."/>
            <person name="Kalinowski J."/>
            <person name="Ruckert C."/>
        </authorList>
    </citation>
    <scope>NUCLEOTIDE SEQUENCE</scope>
    <source>
        <strain evidence="1">JCM 19596</strain>
    </source>
</reference>
<organism evidence="1 2">
    <name type="scientific">Halocalculus aciditolerans</name>
    <dbReference type="NCBI Taxonomy" id="1383812"/>
    <lineage>
        <taxon>Archaea</taxon>
        <taxon>Methanobacteriati</taxon>
        <taxon>Methanobacteriota</taxon>
        <taxon>Stenosarchaea group</taxon>
        <taxon>Halobacteria</taxon>
        <taxon>Halobacteriales</taxon>
        <taxon>Halobacteriaceae</taxon>
        <taxon>Halocalculus</taxon>
    </lineage>
</organism>
<sequence>MFDDFRKLKREAQILRSDPTESDFLRPWAGALAEQEAALRKETRALQKANGVDVLDEPIDVEERTDELLRFIGAMFQRRLSDHYVEEFLGEPDAATYLNLDDEEWEAQKETWADRMRSTFPQYDESDRDEDLAAVFVDSQFGMSIETFEREIVNFSEPEAMRAAVAGPLEETEHGLKKLNDSMESN</sequence>
<evidence type="ECO:0000313" key="1">
    <source>
        <dbReference type="EMBL" id="GGL57891.1"/>
    </source>
</evidence>
<proteinExistence type="predicted"/>
<dbReference type="Proteomes" id="UP000607197">
    <property type="component" value="Unassembled WGS sequence"/>
</dbReference>
<keyword evidence="2" id="KW-1185">Reference proteome</keyword>
<accession>A0A830F321</accession>
<evidence type="ECO:0000313" key="2">
    <source>
        <dbReference type="Proteomes" id="UP000607197"/>
    </source>
</evidence>
<dbReference type="RefSeq" id="WP_188977530.1">
    <property type="nucleotide sequence ID" value="NZ_BMPG01000002.1"/>
</dbReference>
<gene>
    <name evidence="1" type="ORF">GCM10009039_15080</name>
</gene>
<protein>
    <submittedName>
        <fullName evidence="1">Uncharacterized protein</fullName>
    </submittedName>
</protein>